<dbReference type="InterPro" id="IPR029063">
    <property type="entry name" value="SAM-dependent_MTases_sf"/>
</dbReference>
<dbReference type="Gene3D" id="3.40.50.150">
    <property type="entry name" value="Vaccinia Virus protein VP39"/>
    <property type="match status" value="1"/>
</dbReference>
<protein>
    <recommendedName>
        <fullName evidence="3">Methyltransferase domain-containing protein</fullName>
    </recommendedName>
</protein>
<gene>
    <name evidence="1" type="ORF">PRZ48_006473</name>
</gene>
<comment type="caution">
    <text evidence="1">The sequence shown here is derived from an EMBL/GenBank/DDBJ whole genome shotgun (WGS) entry which is preliminary data.</text>
</comment>
<keyword evidence="2" id="KW-1185">Reference proteome</keyword>
<dbReference type="Proteomes" id="UP001305779">
    <property type="component" value="Unassembled WGS sequence"/>
</dbReference>
<evidence type="ECO:0000313" key="1">
    <source>
        <dbReference type="EMBL" id="KAK4503046.1"/>
    </source>
</evidence>
<dbReference type="EMBL" id="JAXOVC010000004">
    <property type="protein sequence ID" value="KAK4503046.1"/>
    <property type="molecule type" value="Genomic_DNA"/>
</dbReference>
<dbReference type="SUPFAM" id="SSF53335">
    <property type="entry name" value="S-adenosyl-L-methionine-dependent methyltransferases"/>
    <property type="match status" value="2"/>
</dbReference>
<proteinExistence type="predicted"/>
<evidence type="ECO:0000313" key="2">
    <source>
        <dbReference type="Proteomes" id="UP001305779"/>
    </source>
</evidence>
<evidence type="ECO:0008006" key="3">
    <source>
        <dbReference type="Google" id="ProtNLM"/>
    </source>
</evidence>
<organism evidence="1 2">
    <name type="scientific">Zasmidium cellare</name>
    <name type="common">Wine cellar mold</name>
    <name type="synonym">Racodium cellare</name>
    <dbReference type="NCBI Taxonomy" id="395010"/>
    <lineage>
        <taxon>Eukaryota</taxon>
        <taxon>Fungi</taxon>
        <taxon>Dikarya</taxon>
        <taxon>Ascomycota</taxon>
        <taxon>Pezizomycotina</taxon>
        <taxon>Dothideomycetes</taxon>
        <taxon>Dothideomycetidae</taxon>
        <taxon>Mycosphaerellales</taxon>
        <taxon>Mycosphaerellaceae</taxon>
        <taxon>Zasmidium</taxon>
    </lineage>
</organism>
<accession>A0ABR0EPI3</accession>
<reference evidence="1 2" key="1">
    <citation type="journal article" date="2023" name="G3 (Bethesda)">
        <title>A chromosome-level genome assembly of Zasmidium syzygii isolated from banana leaves.</title>
        <authorList>
            <person name="van Westerhoven A.C."/>
            <person name="Mehrabi R."/>
            <person name="Talebi R."/>
            <person name="Steentjes M.B.F."/>
            <person name="Corcolon B."/>
            <person name="Chong P.A."/>
            <person name="Kema G.H.J."/>
            <person name="Seidl M.F."/>
        </authorList>
    </citation>
    <scope>NUCLEOTIDE SEQUENCE [LARGE SCALE GENOMIC DNA]</scope>
    <source>
        <strain evidence="1 2">P124</strain>
    </source>
</reference>
<name>A0ABR0EPI3_ZASCE</name>
<sequence>MDPSEATRLAKQHEYISRGLGFDLHPTIEQDLAKSTSDVKIANVSEGFEKSFTKLTHSVLVDASFKEITSQDSGVLEKYRGQFDVVAVRLLHTSLPTEEWEKTVDGLIALLRPGGWLQWTDWDPLTPRIAAINPAASDKALRDVLTRYVDLLKAQKVGLTYRIPTSMRNRGLEEVDSDMYPLNPEVEFTKNITTGVINYLQQSGDLSEADAEDVRAKVGEEIEVGKPLLWYDLWCHIGRKPL</sequence>